<proteinExistence type="predicted"/>
<dbReference type="AlphaFoldDB" id="A0A7X9FST4"/>
<evidence type="ECO:0000313" key="3">
    <source>
        <dbReference type="Proteomes" id="UP000524246"/>
    </source>
</evidence>
<keyword evidence="1" id="KW-0472">Membrane</keyword>
<sequence length="545" mass="62521">MRQIKTSQSQQRSAEKPTLISSDITIGEAYSFNIKIYPLLLALYPILVLYSHNADITEISHLFVPILISLLGTFLLYYILRLILKNTDRAALLSAISVALFFSYGHVFSAAAKHFFLFFSITGGGTDEVLSSRWQVHAVLSVLYVLIFGIAFLYQFKNAKKPLQALSQVLGVFSLVLLIFPIFEIVKMSLLPASPTGRDTMDIDPAPTAQSSEYPDIYYIILDGYAREDILRTHYNFDNADFLNYLRNRGFAIPANTAANYSWTFLSIPSLLNFEYLDNIQEIQKYRNSSDRRISYSLLRDNRALHFLHSRKYRYIHIGSTWGGTLDNPRADLEFNCSSKLFSAAFHRVLAESTWLKIFESKIANDLADCALESFSYLNMSAKIDGPKFVFAHITMPHHPYLFDRDGNILKRVVLSDQIDRQNILWAQKDKYIDQMIFVNTKVKELIDYILRNAKRKPLIVLQSDHGPNIPALPMKKRRKVRLKNFAALLLPGEKVPPPDTLSPVNSLRFIFNAYLGANFEILPNKYFYSDYRRPYAFTTVKIDN</sequence>
<dbReference type="Gene3D" id="3.40.720.10">
    <property type="entry name" value="Alkaline Phosphatase, subunit A"/>
    <property type="match status" value="1"/>
</dbReference>
<evidence type="ECO:0000313" key="2">
    <source>
        <dbReference type="EMBL" id="NMC63650.1"/>
    </source>
</evidence>
<name>A0A7X9FST4_9DELT</name>
<gene>
    <name evidence="2" type="ORF">GYA55_10860</name>
</gene>
<dbReference type="InterPro" id="IPR017850">
    <property type="entry name" value="Alkaline_phosphatase_core_sf"/>
</dbReference>
<feature type="transmembrane region" description="Helical" evidence="1">
    <location>
        <begin position="92"/>
        <end position="116"/>
    </location>
</feature>
<evidence type="ECO:0008006" key="4">
    <source>
        <dbReference type="Google" id="ProtNLM"/>
    </source>
</evidence>
<dbReference type="EMBL" id="JAAZON010000496">
    <property type="protein sequence ID" value="NMC63650.1"/>
    <property type="molecule type" value="Genomic_DNA"/>
</dbReference>
<feature type="transmembrane region" description="Helical" evidence="1">
    <location>
        <begin position="166"/>
        <end position="183"/>
    </location>
</feature>
<feature type="transmembrane region" description="Helical" evidence="1">
    <location>
        <begin position="136"/>
        <end position="154"/>
    </location>
</feature>
<keyword evidence="1" id="KW-0812">Transmembrane</keyword>
<keyword evidence="1" id="KW-1133">Transmembrane helix</keyword>
<protein>
    <recommendedName>
        <fullName evidence="4">Sulfatase N-terminal domain-containing protein</fullName>
    </recommendedName>
</protein>
<dbReference type="Proteomes" id="UP000524246">
    <property type="component" value="Unassembled WGS sequence"/>
</dbReference>
<dbReference type="SUPFAM" id="SSF53649">
    <property type="entry name" value="Alkaline phosphatase-like"/>
    <property type="match status" value="1"/>
</dbReference>
<accession>A0A7X9FST4</accession>
<reference evidence="2 3" key="1">
    <citation type="journal article" date="2020" name="Biotechnol. Biofuels">
        <title>New insights from the biogas microbiome by comprehensive genome-resolved metagenomics of nearly 1600 species originating from multiple anaerobic digesters.</title>
        <authorList>
            <person name="Campanaro S."/>
            <person name="Treu L."/>
            <person name="Rodriguez-R L.M."/>
            <person name="Kovalovszki A."/>
            <person name="Ziels R.M."/>
            <person name="Maus I."/>
            <person name="Zhu X."/>
            <person name="Kougias P.G."/>
            <person name="Basile A."/>
            <person name="Luo G."/>
            <person name="Schluter A."/>
            <person name="Konstantinidis K.T."/>
            <person name="Angelidaki I."/>
        </authorList>
    </citation>
    <scope>NUCLEOTIDE SEQUENCE [LARGE SCALE GENOMIC DNA]</scope>
    <source>
        <strain evidence="2">AS27yjCOA_65</strain>
    </source>
</reference>
<comment type="caution">
    <text evidence="2">The sequence shown here is derived from an EMBL/GenBank/DDBJ whole genome shotgun (WGS) entry which is preliminary data.</text>
</comment>
<feature type="transmembrane region" description="Helical" evidence="1">
    <location>
        <begin position="59"/>
        <end position="80"/>
    </location>
</feature>
<evidence type="ECO:0000256" key="1">
    <source>
        <dbReference type="SAM" id="Phobius"/>
    </source>
</evidence>
<organism evidence="2 3">
    <name type="scientific">SAR324 cluster bacterium</name>
    <dbReference type="NCBI Taxonomy" id="2024889"/>
    <lineage>
        <taxon>Bacteria</taxon>
        <taxon>Deltaproteobacteria</taxon>
        <taxon>SAR324 cluster</taxon>
    </lineage>
</organism>
<feature type="transmembrane region" description="Helical" evidence="1">
    <location>
        <begin position="36"/>
        <end position="53"/>
    </location>
</feature>